<keyword evidence="6 8" id="KW-0472">Membrane</keyword>
<evidence type="ECO:0000256" key="3">
    <source>
        <dbReference type="ARBA" id="ARBA00022679"/>
    </source>
</evidence>
<dbReference type="STRING" id="558173.CDOO_09520"/>
<evidence type="ECO:0000313" key="9">
    <source>
        <dbReference type="EMBL" id="AIT61478.1"/>
    </source>
</evidence>
<dbReference type="InterPro" id="IPR018584">
    <property type="entry name" value="GT87"/>
</dbReference>
<sequence length="388" mass="41799">MNSTLRLPRSPVWLVVPVLLTALVLGAWIVDRDSPMGLQYHIDTDVYREGAAALLAGQPIYDLEYHVFGINLPFTYPPLAALVFTPFALVPLPIAGLILSLVSLVCLWWTATLVLSHLGADRPRVLALWLLPLLGLLEPVRETVAFGQINLVLLAMVATDALYRSGQRLSTGVLAGIAASLKLTPAVFVVYFLVRRQYRAAAVMVGSAVVSTLLAAALTPRLSWQYFTDTLANTSRIGDPDYLTNQSVFGLLARVTGPAAADRLWPVAVLALLALALCAAWRVRTNALSTLAVVSLIALLASPVSWSHHWVWVVVLAAACWQGSRWLGAAVFAAGVIAPHWLMGEQPWSWWEQLLGNAYVLGGVALLVLAVAAPGRWGAASGAPERTR</sequence>
<dbReference type="Pfam" id="PF09594">
    <property type="entry name" value="GT87"/>
    <property type="match status" value="1"/>
</dbReference>
<feature type="transmembrane region" description="Helical" evidence="8">
    <location>
        <begin position="94"/>
        <end position="115"/>
    </location>
</feature>
<dbReference type="OrthoDB" id="9774600at2"/>
<dbReference type="HOGENOM" id="CLU_034641_3_0_11"/>
<feature type="transmembrane region" description="Helical" evidence="8">
    <location>
        <begin position="12"/>
        <end position="30"/>
    </location>
</feature>
<dbReference type="AlphaFoldDB" id="A0A097IH32"/>
<keyword evidence="4 8" id="KW-0812">Transmembrane</keyword>
<evidence type="ECO:0000313" key="10">
    <source>
        <dbReference type="Proteomes" id="UP000029914"/>
    </source>
</evidence>
<evidence type="ECO:0000256" key="5">
    <source>
        <dbReference type="ARBA" id="ARBA00022989"/>
    </source>
</evidence>
<keyword evidence="3" id="KW-0808">Transferase</keyword>
<dbReference type="GO" id="GO:0016758">
    <property type="term" value="F:hexosyltransferase activity"/>
    <property type="evidence" value="ECO:0007669"/>
    <property type="project" value="InterPro"/>
</dbReference>
<keyword evidence="10" id="KW-1185">Reference proteome</keyword>
<dbReference type="KEGG" id="cdo:CDOO_09520"/>
<evidence type="ECO:0000256" key="1">
    <source>
        <dbReference type="ARBA" id="ARBA00004651"/>
    </source>
</evidence>
<evidence type="ECO:0000256" key="6">
    <source>
        <dbReference type="ARBA" id="ARBA00023136"/>
    </source>
</evidence>
<feature type="transmembrane region" description="Helical" evidence="8">
    <location>
        <begin position="326"/>
        <end position="342"/>
    </location>
</feature>
<comment type="similarity">
    <text evidence="7">Belongs to the glycosyltransferase 87 family.</text>
</comment>
<evidence type="ECO:0000256" key="7">
    <source>
        <dbReference type="ARBA" id="ARBA00024033"/>
    </source>
</evidence>
<keyword evidence="5 8" id="KW-1133">Transmembrane helix</keyword>
<feature type="transmembrane region" description="Helical" evidence="8">
    <location>
        <begin position="173"/>
        <end position="194"/>
    </location>
</feature>
<feature type="transmembrane region" description="Helical" evidence="8">
    <location>
        <begin position="288"/>
        <end position="306"/>
    </location>
</feature>
<keyword evidence="2" id="KW-1003">Cell membrane</keyword>
<dbReference type="RefSeq" id="WP_018020851.1">
    <property type="nucleotide sequence ID" value="NZ_AQUX01000001.1"/>
</dbReference>
<dbReference type="EMBL" id="CP006764">
    <property type="protein sequence ID" value="AIT61478.1"/>
    <property type="molecule type" value="Genomic_DNA"/>
</dbReference>
<gene>
    <name evidence="9" type="ORF">CDOO_09520</name>
</gene>
<feature type="transmembrane region" description="Helical" evidence="8">
    <location>
        <begin position="354"/>
        <end position="373"/>
    </location>
</feature>
<protein>
    <recommendedName>
        <fullName evidence="11">Alpha-1,2-mannosyltransferase</fullName>
    </recommendedName>
</protein>
<evidence type="ECO:0000256" key="8">
    <source>
        <dbReference type="SAM" id="Phobius"/>
    </source>
</evidence>
<dbReference type="Proteomes" id="UP000029914">
    <property type="component" value="Chromosome"/>
</dbReference>
<dbReference type="GO" id="GO:0005886">
    <property type="term" value="C:plasma membrane"/>
    <property type="evidence" value="ECO:0007669"/>
    <property type="project" value="UniProtKB-SubCell"/>
</dbReference>
<proteinExistence type="inferred from homology"/>
<evidence type="ECO:0000256" key="4">
    <source>
        <dbReference type="ARBA" id="ARBA00022692"/>
    </source>
</evidence>
<name>A0A097IH32_9CORY</name>
<comment type="subcellular location">
    <subcellularLocation>
        <location evidence="1">Cell membrane</location>
        <topology evidence="1">Multi-pass membrane protein</topology>
    </subcellularLocation>
</comment>
<feature type="transmembrane region" description="Helical" evidence="8">
    <location>
        <begin position="264"/>
        <end position="281"/>
    </location>
</feature>
<evidence type="ECO:0008006" key="11">
    <source>
        <dbReference type="Google" id="ProtNLM"/>
    </source>
</evidence>
<organism evidence="9 10">
    <name type="scientific">Corynebacterium doosanense CAU 212 = DSM 45436</name>
    <dbReference type="NCBI Taxonomy" id="558173"/>
    <lineage>
        <taxon>Bacteria</taxon>
        <taxon>Bacillati</taxon>
        <taxon>Actinomycetota</taxon>
        <taxon>Actinomycetes</taxon>
        <taxon>Mycobacteriales</taxon>
        <taxon>Corynebacteriaceae</taxon>
        <taxon>Corynebacterium</taxon>
    </lineage>
</organism>
<evidence type="ECO:0000256" key="2">
    <source>
        <dbReference type="ARBA" id="ARBA00022475"/>
    </source>
</evidence>
<reference evidence="9 10" key="1">
    <citation type="submission" date="2013-09" db="EMBL/GenBank/DDBJ databases">
        <title>Complete genome sequence of Corynebacterium doosanense CAU 212(T) (=DSM 45436(T)), isolated from activated sludge.</title>
        <authorList>
            <person name="Schaffert L."/>
            <person name="Albersmeier A."/>
            <person name="Kalinowski J."/>
            <person name="Ruckert C."/>
        </authorList>
    </citation>
    <scope>NUCLEOTIDE SEQUENCE [LARGE SCALE GENOMIC DNA]</scope>
    <source>
        <strain evidence="9 10">CAU 212</strain>
    </source>
</reference>
<dbReference type="eggNOG" id="COG5650">
    <property type="taxonomic scope" value="Bacteria"/>
</dbReference>
<accession>A0A097IH32</accession>